<dbReference type="Gene3D" id="1.25.40.10">
    <property type="entry name" value="Tetratricopeptide repeat domain"/>
    <property type="match status" value="6"/>
</dbReference>
<dbReference type="InterPro" id="IPR011990">
    <property type="entry name" value="TPR-like_helical_dom_sf"/>
</dbReference>
<dbReference type="SUPFAM" id="SSF81901">
    <property type="entry name" value="HCP-like"/>
    <property type="match status" value="1"/>
</dbReference>
<keyword evidence="1" id="KW-0677">Repeat</keyword>
<evidence type="ECO:0000256" key="3">
    <source>
        <dbReference type="PROSITE-ProRule" id="PRU00339"/>
    </source>
</evidence>
<dbReference type="InterPro" id="IPR019734">
    <property type="entry name" value="TPR_rpt"/>
</dbReference>
<dbReference type="Pfam" id="PF12895">
    <property type="entry name" value="ANAPC3"/>
    <property type="match status" value="1"/>
</dbReference>
<protein>
    <recommendedName>
        <fullName evidence="6">PEP-CTERM system TPR-repeat protein PrsT</fullName>
    </recommendedName>
</protein>
<dbReference type="Pfam" id="PF14559">
    <property type="entry name" value="TPR_19"/>
    <property type="match status" value="2"/>
</dbReference>
<keyword evidence="2 3" id="KW-0802">TPR repeat</keyword>
<evidence type="ECO:0000256" key="2">
    <source>
        <dbReference type="ARBA" id="ARBA00022803"/>
    </source>
</evidence>
<dbReference type="PANTHER" id="PTHR45586:SF1">
    <property type="entry name" value="LIPOPOLYSACCHARIDE ASSEMBLY PROTEIN B"/>
    <property type="match status" value="1"/>
</dbReference>
<dbReference type="PROSITE" id="PS50005">
    <property type="entry name" value="TPR"/>
    <property type="match status" value="4"/>
</dbReference>
<feature type="repeat" description="TPR" evidence="3">
    <location>
        <begin position="793"/>
        <end position="826"/>
    </location>
</feature>
<sequence length="913" mass="102830">MAQLSNYEKGLQSYQANKVEEAYIHLKNALQDNPDYLPAQILLAKILIDRRQYAMAENELDRAARKGADGDIVVELLGKALLAQAKYDEALTYANRMVLSDAGQIKYQLVQAKAHRALESLEQAESIYRSILRQQPLELDANLGLISVLLSQERLPEAEQLLNKIKNFASTESQYWLLSGRAHYLKDELQLTLAAYQKAVELAPQSVPALKALAITYYVDMADYDKAQQSVEQILAIAPNDPHAQLIKSNLLADLNQDSVADQVLLQLHSQLSKVDTQYLLKSSELMLIDSVTSYKLQKWEEASRKFETYLGKERDVNAAVMLADTYIRLDAHPSALALLDGYKKELLNNLDQALILASLYVDYGKLYDSRHYLPQIEQRYPDAPALLILMAKSQTKRGQYQPALDTLLRSKDRTSPAFQYALATAYGNVGESQQALSIVNQLLTTEPDNQDHLLFKARLLVRLQRADEAEKIVAKLYQQSPEDRNVVYAYGSLLRAKGDAQQALTVVKPATLVHSKDNQLWYLLAKIETDLGDVDEAVSILKEKVKGERLQVTVELAKLYYQEGRFGDAMGMVDSALYQDPNNEDAAVLKAQMLIEQRDRVGAERVLGKLSRLWADDALRLVELSRMQRANESLAKAEATLQQAMVLQPDSNIAYIELIELSLQQQKVPQAKSLLATFSEMEGVADIYVEVLRGDVALAEKDVSEALKHYQAAFALDPQNVKSFTRMTQLSADTEHRGKYIELVEAELAKQPNNDFMRHTLADFYLQNGLLDRSQYHLQVLLTQPVPDFRKALALNNLAYIHIQIGNYPLAISTSAQALQLLPQNAQFLDTHGWALTLNEQYSEGLGYLREAHVRESSVTEIRFHLAYALAKTGRRAEAKELLQRIADFPNGIAEQNFANELFSEIFVKVEK</sequence>
<evidence type="ECO:0008006" key="6">
    <source>
        <dbReference type="Google" id="ProtNLM"/>
    </source>
</evidence>
<feature type="repeat" description="TPR" evidence="3">
    <location>
        <begin position="551"/>
        <end position="584"/>
    </location>
</feature>
<dbReference type="AlphaFoldDB" id="A0A8J2U8I3"/>
<dbReference type="EMBL" id="BMDX01000018">
    <property type="protein sequence ID" value="GGA85710.1"/>
    <property type="molecule type" value="Genomic_DNA"/>
</dbReference>
<dbReference type="SUPFAM" id="SSF48452">
    <property type="entry name" value="TPR-like"/>
    <property type="match status" value="3"/>
</dbReference>
<dbReference type="InterPro" id="IPR051012">
    <property type="entry name" value="CellSynth/LPSAsmb/PSIAsmb"/>
</dbReference>
<gene>
    <name evidence="4" type="ORF">GCM10011369_29690</name>
</gene>
<dbReference type="Proteomes" id="UP000619743">
    <property type="component" value="Unassembled WGS sequence"/>
</dbReference>
<feature type="repeat" description="TPR" evidence="3">
    <location>
        <begin position="688"/>
        <end position="721"/>
    </location>
</feature>
<proteinExistence type="predicted"/>
<comment type="caution">
    <text evidence="4">The sequence shown here is derived from an EMBL/GenBank/DDBJ whole genome shotgun (WGS) entry which is preliminary data.</text>
</comment>
<dbReference type="RefSeq" id="WP_158100626.1">
    <property type="nucleotide sequence ID" value="NZ_BMDX01000018.1"/>
</dbReference>
<dbReference type="SMART" id="SM00028">
    <property type="entry name" value="TPR"/>
    <property type="match status" value="9"/>
</dbReference>
<evidence type="ECO:0000313" key="4">
    <source>
        <dbReference type="EMBL" id="GGA85710.1"/>
    </source>
</evidence>
<dbReference type="PANTHER" id="PTHR45586">
    <property type="entry name" value="TPR REPEAT-CONTAINING PROTEIN PA4667"/>
    <property type="match status" value="1"/>
</dbReference>
<feature type="repeat" description="TPR" evidence="3">
    <location>
        <begin position="173"/>
        <end position="206"/>
    </location>
</feature>
<reference evidence="5" key="1">
    <citation type="journal article" date="2019" name="Int. J. Syst. Evol. Microbiol.">
        <title>The Global Catalogue of Microorganisms (GCM) 10K type strain sequencing project: providing services to taxonomists for standard genome sequencing and annotation.</title>
        <authorList>
            <consortium name="The Broad Institute Genomics Platform"/>
            <consortium name="The Broad Institute Genome Sequencing Center for Infectious Disease"/>
            <person name="Wu L."/>
            <person name="Ma J."/>
        </authorList>
    </citation>
    <scope>NUCLEOTIDE SEQUENCE [LARGE SCALE GENOMIC DNA]</scope>
    <source>
        <strain evidence="5">CGMCC 1.10130</strain>
    </source>
</reference>
<keyword evidence="5" id="KW-1185">Reference proteome</keyword>
<accession>A0A8J2U8I3</accession>
<evidence type="ECO:0000313" key="5">
    <source>
        <dbReference type="Proteomes" id="UP000619743"/>
    </source>
</evidence>
<name>A0A8J2U8I3_9GAMM</name>
<dbReference type="OrthoDB" id="6110507at2"/>
<organism evidence="4 5">
    <name type="scientific">Neiella marina</name>
    <dbReference type="NCBI Taxonomy" id="508461"/>
    <lineage>
        <taxon>Bacteria</taxon>
        <taxon>Pseudomonadati</taxon>
        <taxon>Pseudomonadota</taxon>
        <taxon>Gammaproteobacteria</taxon>
        <taxon>Alteromonadales</taxon>
        <taxon>Echinimonadaceae</taxon>
        <taxon>Neiella</taxon>
    </lineage>
</organism>
<evidence type="ECO:0000256" key="1">
    <source>
        <dbReference type="ARBA" id="ARBA00022737"/>
    </source>
</evidence>